<proteinExistence type="predicted"/>
<organism evidence="1 2">
    <name type="scientific">Candidatus Gottesmanbacteria bacterium RIFCSPHIGHO2_02_FULL_40_13</name>
    <dbReference type="NCBI Taxonomy" id="1798384"/>
    <lineage>
        <taxon>Bacteria</taxon>
        <taxon>Candidatus Gottesmaniibacteriota</taxon>
    </lineage>
</organism>
<comment type="caution">
    <text evidence="1">The sequence shown here is derived from an EMBL/GenBank/DDBJ whole genome shotgun (WGS) entry which is preliminary data.</text>
</comment>
<name>A0A1F6ACC6_9BACT</name>
<sequence length="399" mass="44816">MIEYSLRDSTETDIAMDFRENGIDDIPFSHLLIAIKGFDLGFLEEKFHRSKTGVSLGMPEEIPRSIGRISCLPLLEGMDHINARYLNQTSLIDFISQEPRDFTKYQDGYYVLVDGFLLQTDRKGDVTNKYPHPYLHEPHSIFPDKTGRYFVITASGCDSLVVFDAEEKNFQVKWTGYDNGYNYSIGSDHKVLFSDGVSVDGSQLGDGLPNINMERDNPRPLTTGQQTTHINSACFAADNQTIYATLFATHVENTDSGGIIGHSGGKLLAISPDGSTKEILKELSNPHSITPLGNDTYALANTSEGKIYFYEANPVNHDFKRVNVLSFRNLPGNLRGGKEWIQSFKISYDDPGKMWMTVADGARHCIHILNLNDRTRYRLHHPDQWAVQNVQVITNTPQG</sequence>
<dbReference type="InterPro" id="IPR011044">
    <property type="entry name" value="Quino_amine_DH_bsu"/>
</dbReference>
<reference evidence="1 2" key="1">
    <citation type="journal article" date="2016" name="Nat. Commun.">
        <title>Thousands of microbial genomes shed light on interconnected biogeochemical processes in an aquifer system.</title>
        <authorList>
            <person name="Anantharaman K."/>
            <person name="Brown C.T."/>
            <person name="Hug L.A."/>
            <person name="Sharon I."/>
            <person name="Castelle C.J."/>
            <person name="Probst A.J."/>
            <person name="Thomas B.C."/>
            <person name="Singh A."/>
            <person name="Wilkins M.J."/>
            <person name="Karaoz U."/>
            <person name="Brodie E.L."/>
            <person name="Williams K.H."/>
            <person name="Hubbard S.S."/>
            <person name="Banfield J.F."/>
        </authorList>
    </citation>
    <scope>NUCLEOTIDE SEQUENCE [LARGE SCALE GENOMIC DNA]</scope>
</reference>
<dbReference type="AlphaFoldDB" id="A0A1F6ACC6"/>
<protein>
    <submittedName>
        <fullName evidence="1">Uncharacterized protein</fullName>
    </submittedName>
</protein>
<accession>A0A1F6ACC6</accession>
<evidence type="ECO:0000313" key="1">
    <source>
        <dbReference type="EMBL" id="OGG22216.1"/>
    </source>
</evidence>
<dbReference type="SUPFAM" id="SSF50969">
    <property type="entry name" value="YVTN repeat-like/Quinoprotein amine dehydrogenase"/>
    <property type="match status" value="1"/>
</dbReference>
<gene>
    <name evidence="1" type="ORF">A3D03_04675</name>
</gene>
<evidence type="ECO:0000313" key="2">
    <source>
        <dbReference type="Proteomes" id="UP000177092"/>
    </source>
</evidence>
<dbReference type="EMBL" id="MFJN01000007">
    <property type="protein sequence ID" value="OGG22216.1"/>
    <property type="molecule type" value="Genomic_DNA"/>
</dbReference>
<dbReference type="Proteomes" id="UP000177092">
    <property type="component" value="Unassembled WGS sequence"/>
</dbReference>